<evidence type="ECO:0000313" key="2">
    <source>
        <dbReference type="Proteomes" id="UP000233597"/>
    </source>
</evidence>
<gene>
    <name evidence="1" type="ORF">COO20_17975</name>
</gene>
<proteinExistence type="predicted"/>
<accession>A0A2N3KNE2</accession>
<name>A0A2N3KNE2_9PROT</name>
<dbReference type="AlphaFoldDB" id="A0A2N3KNE2"/>
<dbReference type="EMBL" id="NWTK01000012">
    <property type="protein sequence ID" value="PKR52006.1"/>
    <property type="molecule type" value="Genomic_DNA"/>
</dbReference>
<protein>
    <submittedName>
        <fullName evidence="1">Uncharacterized protein</fullName>
    </submittedName>
</protein>
<organism evidence="1 2">
    <name type="scientific">Thalassospira marina</name>
    <dbReference type="NCBI Taxonomy" id="2048283"/>
    <lineage>
        <taxon>Bacteria</taxon>
        <taxon>Pseudomonadati</taxon>
        <taxon>Pseudomonadota</taxon>
        <taxon>Alphaproteobacteria</taxon>
        <taxon>Rhodospirillales</taxon>
        <taxon>Thalassospiraceae</taxon>
        <taxon>Thalassospira</taxon>
    </lineage>
</organism>
<evidence type="ECO:0000313" key="1">
    <source>
        <dbReference type="EMBL" id="PKR52006.1"/>
    </source>
</evidence>
<dbReference type="Proteomes" id="UP000233597">
    <property type="component" value="Unassembled WGS sequence"/>
</dbReference>
<sequence length="60" mass="7072">MRPLAQKRDDIYAKMHGLMPGKLKKHRWNKTLAVKIYPEASLTVFEVVNFYPVESQKLQK</sequence>
<reference evidence="1 2" key="1">
    <citation type="submission" date="2017-09" db="EMBL/GenBank/DDBJ databases">
        <title>Biodiversity and function of Thalassospira species in the particle-attached aromatic-hydrocarbon-degrading consortia from the surface seawater of the South China Sea.</title>
        <authorList>
            <person name="Dong C."/>
            <person name="Liu R."/>
            <person name="Shao Z."/>
        </authorList>
    </citation>
    <scope>NUCLEOTIDE SEQUENCE [LARGE SCALE GENOMIC DNA]</scope>
    <source>
        <strain evidence="1 2">CSC1P2</strain>
    </source>
</reference>
<comment type="caution">
    <text evidence="1">The sequence shown here is derived from an EMBL/GenBank/DDBJ whole genome shotgun (WGS) entry which is preliminary data.</text>
</comment>